<protein>
    <submittedName>
        <fullName evidence="2">Uncharacterized protein</fullName>
    </submittedName>
</protein>
<evidence type="ECO:0000313" key="2">
    <source>
        <dbReference type="EMBL" id="KKK89062.1"/>
    </source>
</evidence>
<feature type="transmembrane region" description="Helical" evidence="1">
    <location>
        <begin position="146"/>
        <end position="166"/>
    </location>
</feature>
<dbReference type="AlphaFoldDB" id="A0A0F8Z5K8"/>
<evidence type="ECO:0000256" key="1">
    <source>
        <dbReference type="SAM" id="Phobius"/>
    </source>
</evidence>
<gene>
    <name evidence="2" type="ORF">LCGC14_2736860</name>
</gene>
<accession>A0A0F8Z5K8</accession>
<keyword evidence="1" id="KW-0812">Transmembrane</keyword>
<dbReference type="EMBL" id="LAZR01049685">
    <property type="protein sequence ID" value="KKK89062.1"/>
    <property type="molecule type" value="Genomic_DNA"/>
</dbReference>
<feature type="non-terminal residue" evidence="2">
    <location>
        <position position="195"/>
    </location>
</feature>
<comment type="caution">
    <text evidence="2">The sequence shown here is derived from an EMBL/GenBank/DDBJ whole genome shotgun (WGS) entry which is preliminary data.</text>
</comment>
<reference evidence="2" key="1">
    <citation type="journal article" date="2015" name="Nature">
        <title>Complex archaea that bridge the gap between prokaryotes and eukaryotes.</title>
        <authorList>
            <person name="Spang A."/>
            <person name="Saw J.H."/>
            <person name="Jorgensen S.L."/>
            <person name="Zaremba-Niedzwiedzka K."/>
            <person name="Martijn J."/>
            <person name="Lind A.E."/>
            <person name="van Eijk R."/>
            <person name="Schleper C."/>
            <person name="Guy L."/>
            <person name="Ettema T.J."/>
        </authorList>
    </citation>
    <scope>NUCLEOTIDE SEQUENCE</scope>
</reference>
<organism evidence="2">
    <name type="scientific">marine sediment metagenome</name>
    <dbReference type="NCBI Taxonomy" id="412755"/>
    <lineage>
        <taxon>unclassified sequences</taxon>
        <taxon>metagenomes</taxon>
        <taxon>ecological metagenomes</taxon>
    </lineage>
</organism>
<sequence>MSDGTKLYHELDWAAKRWDWFNGGRVVEPRSFCQFWRTVLFYATAKWFLGPLARLLSALPSLPSLPFPAALMPFIQAVGTGGWAALQATSRGAWVLFRGSGRMVWFFLSPLRLLFKPTLSPVLTSAVNAGNRISDFSQQHKRGLHIISLGFVVTYLVILALFIVLMLLLLSWFWTLIGAGGLLMAGFSIYGFFKS</sequence>
<keyword evidence="1" id="KW-1133">Transmembrane helix</keyword>
<proteinExistence type="predicted"/>
<feature type="transmembrane region" description="Helical" evidence="1">
    <location>
        <begin position="172"/>
        <end position="193"/>
    </location>
</feature>
<keyword evidence="1" id="KW-0472">Membrane</keyword>
<name>A0A0F8Z5K8_9ZZZZ</name>